<gene>
    <name evidence="1" type="ORF">FD14_GL002480</name>
</gene>
<evidence type="ECO:0000313" key="1">
    <source>
        <dbReference type="EMBL" id="KRN17761.1"/>
    </source>
</evidence>
<proteinExistence type="predicted"/>
<evidence type="ECO:0008006" key="3">
    <source>
        <dbReference type="Google" id="ProtNLM"/>
    </source>
</evidence>
<evidence type="ECO:0000313" key="2">
    <source>
        <dbReference type="Proteomes" id="UP000051442"/>
    </source>
</evidence>
<dbReference type="InterPro" id="IPR011664">
    <property type="entry name" value="Abi_system_AbiD/AbiF-like"/>
</dbReference>
<dbReference type="AlphaFoldDB" id="A0A0R2EP25"/>
<dbReference type="Proteomes" id="UP000051442">
    <property type="component" value="Unassembled WGS sequence"/>
</dbReference>
<dbReference type="Pfam" id="PF07751">
    <property type="entry name" value="Abi_2"/>
    <property type="match status" value="1"/>
</dbReference>
<accession>A0A0R2EP25</accession>
<sequence>MVYSWQSRLLLRLKRPLISLRGGWLFYYRNEIGCNIFLDGYRIKGYKVGIEANPLVSHFAQVRPEKRGFFCRQIFCRVIRMKDNLKHLNPEEQRLLFESRGIQFPEDRHEIDANKIQEIGYYKLKEFAYSFAKRKPNGHLSLSDDKEIVYEKLSFKKLLVRYYMDKNLRIFILHAIEDIEVYLNNIVATRLGLKYGAFGYLEYKNWCDRSIPKFEIEKKQFYFKKDLLAKITRSNLPDIKLPWNQNSDGFPSVWVMTDCLTFGDTINLVKIMSLNNKKALASKFNCTPNELISWLSCMNFIRNACVHNSDLIDIKIRTKPTPPAKYTQCLNSVKGGYSNKVAVAVLIIKFMMESVNSRYKFGNIYDSLYKLIDGNEELAHNLGFSKIDSIKCLTKRNFD</sequence>
<dbReference type="STRING" id="1423804.FD14_GL002480"/>
<protein>
    <recommendedName>
        <fullName evidence="3">Abortive infection bacteriophage resistance protein</fullName>
    </recommendedName>
</protein>
<comment type="caution">
    <text evidence="1">The sequence shown here is derived from an EMBL/GenBank/DDBJ whole genome shotgun (WGS) entry which is preliminary data.</text>
</comment>
<reference evidence="1 2" key="1">
    <citation type="journal article" date="2015" name="Genome Announc.">
        <title>Expanding the biotechnology potential of lactobacilli through comparative genomics of 213 strains and associated genera.</title>
        <authorList>
            <person name="Sun Z."/>
            <person name="Harris H.M."/>
            <person name="McCann A."/>
            <person name="Guo C."/>
            <person name="Argimon S."/>
            <person name="Zhang W."/>
            <person name="Yang X."/>
            <person name="Jeffery I.B."/>
            <person name="Cooney J.C."/>
            <person name="Kagawa T.F."/>
            <person name="Liu W."/>
            <person name="Song Y."/>
            <person name="Salvetti E."/>
            <person name="Wrobel A."/>
            <person name="Rasinkangas P."/>
            <person name="Parkhill J."/>
            <person name="Rea M.C."/>
            <person name="O'Sullivan O."/>
            <person name="Ritari J."/>
            <person name="Douillard F.P."/>
            <person name="Paul Ross R."/>
            <person name="Yang R."/>
            <person name="Briner A.E."/>
            <person name="Felis G.E."/>
            <person name="de Vos W.M."/>
            <person name="Barrangou R."/>
            <person name="Klaenhammer T.R."/>
            <person name="Caufield P.W."/>
            <person name="Cui Y."/>
            <person name="Zhang H."/>
            <person name="O'Toole P.W."/>
        </authorList>
    </citation>
    <scope>NUCLEOTIDE SEQUENCE [LARGE SCALE GENOMIC DNA]</scope>
    <source>
        <strain evidence="1 2">DSM 23365</strain>
    </source>
</reference>
<organism evidence="1 2">
    <name type="scientific">Secundilactobacillus similis DSM 23365 = JCM 2765</name>
    <dbReference type="NCBI Taxonomy" id="1423804"/>
    <lineage>
        <taxon>Bacteria</taxon>
        <taxon>Bacillati</taxon>
        <taxon>Bacillota</taxon>
        <taxon>Bacilli</taxon>
        <taxon>Lactobacillales</taxon>
        <taxon>Lactobacillaceae</taxon>
        <taxon>Secundilactobacillus</taxon>
    </lineage>
</organism>
<dbReference type="OrthoDB" id="5363652at2"/>
<name>A0A0R2EP25_9LACO</name>
<dbReference type="PATRIC" id="fig|1423804.4.peg.2683"/>
<dbReference type="EMBL" id="AYZM01000171">
    <property type="protein sequence ID" value="KRN17761.1"/>
    <property type="molecule type" value="Genomic_DNA"/>
</dbReference>
<keyword evidence="2" id="KW-1185">Reference proteome</keyword>